<evidence type="ECO:0000313" key="2">
    <source>
        <dbReference type="Proteomes" id="UP000565579"/>
    </source>
</evidence>
<keyword evidence="2" id="KW-1185">Reference proteome</keyword>
<accession>A0A7X0P729</accession>
<dbReference type="EMBL" id="JACHMI010000001">
    <property type="protein sequence ID" value="MBB6556249.1"/>
    <property type="molecule type" value="Genomic_DNA"/>
</dbReference>
<dbReference type="Pfam" id="PF13479">
    <property type="entry name" value="AAA_24"/>
    <property type="match status" value="1"/>
</dbReference>
<proteinExistence type="predicted"/>
<dbReference type="RefSeq" id="WP_221525410.1">
    <property type="nucleotide sequence ID" value="NZ_BAAAXY010000153.1"/>
</dbReference>
<reference evidence="1 2" key="1">
    <citation type="submission" date="2020-08" db="EMBL/GenBank/DDBJ databases">
        <title>Sequencing the genomes of 1000 actinobacteria strains.</title>
        <authorList>
            <person name="Klenk H.-P."/>
        </authorList>
    </citation>
    <scope>NUCLEOTIDE SEQUENCE [LARGE SCALE GENOMIC DNA]</scope>
    <source>
        <strain evidence="1 2">DSM 43768</strain>
    </source>
</reference>
<protein>
    <submittedName>
        <fullName evidence="1">Uncharacterized protein</fullName>
    </submittedName>
</protein>
<evidence type="ECO:0000313" key="1">
    <source>
        <dbReference type="EMBL" id="MBB6556249.1"/>
    </source>
</evidence>
<comment type="caution">
    <text evidence="1">The sequence shown here is derived from an EMBL/GenBank/DDBJ whole genome shotgun (WGS) entry which is preliminary data.</text>
</comment>
<sequence length="341" mass="36976">MAIKTRKPTGVVPWPVVLLEGGEKAGKSWAAAELSASEKVGQTYWIDLNEGAADEYGAIPGARYLVVEHDGTWQDIVGQVAEIRQEAARAADAGEPPVVLVIDSMTAEWDLLKDWAANRAKGSRSNQQRLQRDPNAEVQVPMNLWNDATARHRRLMTVLMTFPGIVVMTARGKEVASLDASGRPVEGSKDYKVEGHKNLAFDASVWVRLSREHPPIVVGARSVHAEIRPGVDKPQPMPDFTLERLIFDALKCDPSAANVRDMTEMKPGDESPDLDNLSDAAKRLLSEAEDAANLDALQGVWTAINPLGKAGEITAPEAELVRARVRALKGQMTSESHGAAA</sequence>
<dbReference type="Proteomes" id="UP000565579">
    <property type="component" value="Unassembled WGS sequence"/>
</dbReference>
<dbReference type="AlphaFoldDB" id="A0A7X0P729"/>
<name>A0A7X0P729_9ACTN</name>
<organism evidence="1 2">
    <name type="scientific">Nonomuraea rubra</name>
    <dbReference type="NCBI Taxonomy" id="46180"/>
    <lineage>
        <taxon>Bacteria</taxon>
        <taxon>Bacillati</taxon>
        <taxon>Actinomycetota</taxon>
        <taxon>Actinomycetes</taxon>
        <taxon>Streptosporangiales</taxon>
        <taxon>Streptosporangiaceae</taxon>
        <taxon>Nonomuraea</taxon>
    </lineage>
</organism>
<gene>
    <name evidence="1" type="ORF">HD593_011044</name>
</gene>